<proteinExistence type="predicted"/>
<dbReference type="InterPro" id="IPR014231">
    <property type="entry name" value="Spore_YpjB"/>
</dbReference>
<dbReference type="GeneID" id="93681787"/>
<organism evidence="3 4">
    <name type="scientific">Priestia veravalensis</name>
    <dbReference type="NCBI Taxonomy" id="1414648"/>
    <lineage>
        <taxon>Bacteria</taxon>
        <taxon>Bacillati</taxon>
        <taxon>Bacillota</taxon>
        <taxon>Bacilli</taxon>
        <taxon>Bacillales</taxon>
        <taxon>Bacillaceae</taxon>
        <taxon>Priestia</taxon>
    </lineage>
</organism>
<keyword evidence="4" id="KW-1185">Reference proteome</keyword>
<dbReference type="AlphaFoldDB" id="A0A0V8JLL1"/>
<dbReference type="EMBL" id="LNQP01000033">
    <property type="protein sequence ID" value="KSU87889.1"/>
    <property type="molecule type" value="Genomic_DNA"/>
</dbReference>
<accession>A0A0V8JLL1</accession>
<feature type="transmembrane region" description="Helical" evidence="1">
    <location>
        <begin position="218"/>
        <end position="238"/>
    </location>
</feature>
<keyword evidence="1" id="KW-1133">Transmembrane helix</keyword>
<evidence type="ECO:0000256" key="2">
    <source>
        <dbReference type="SAM" id="SignalP"/>
    </source>
</evidence>
<keyword evidence="1" id="KW-0812">Transmembrane</keyword>
<feature type="chain" id="PRO_5006894003" description="Sporulation protein YpjB" evidence="2">
    <location>
        <begin position="23"/>
        <end position="255"/>
    </location>
</feature>
<dbReference type="RefSeq" id="WP_025907340.1">
    <property type="nucleotide sequence ID" value="NZ_KQ758649.1"/>
</dbReference>
<feature type="signal peptide" evidence="2">
    <location>
        <begin position="1"/>
        <end position="22"/>
    </location>
</feature>
<keyword evidence="1" id="KW-0472">Membrane</keyword>
<reference evidence="3 4" key="1">
    <citation type="submission" date="2015-11" db="EMBL/GenBank/DDBJ databases">
        <title>Bacillus caseinolyticus sp nov.</title>
        <authorList>
            <person name="Dastager S.G."/>
            <person name="Mawlankar R."/>
        </authorList>
    </citation>
    <scope>NUCLEOTIDE SEQUENCE [LARGE SCALE GENOMIC DNA]</scope>
    <source>
        <strain evidence="3 4">SGD-V-76</strain>
    </source>
</reference>
<evidence type="ECO:0000313" key="3">
    <source>
        <dbReference type="EMBL" id="KSU87889.1"/>
    </source>
</evidence>
<keyword evidence="2" id="KW-0732">Signal</keyword>
<comment type="caution">
    <text evidence="3">The sequence shown here is derived from an EMBL/GenBank/DDBJ whole genome shotgun (WGS) entry which is preliminary data.</text>
</comment>
<evidence type="ECO:0000313" key="4">
    <source>
        <dbReference type="Proteomes" id="UP000053681"/>
    </source>
</evidence>
<dbReference type="Proteomes" id="UP000053681">
    <property type="component" value="Unassembled WGS sequence"/>
</dbReference>
<evidence type="ECO:0000256" key="1">
    <source>
        <dbReference type="SAM" id="Phobius"/>
    </source>
</evidence>
<name>A0A0V8JLL1_9BACI</name>
<dbReference type="Pfam" id="PF09577">
    <property type="entry name" value="Spore_YpjB"/>
    <property type="match status" value="1"/>
</dbReference>
<sequence>MNKKISVIAMLIFLLLTTSVNAATQQSWDKLNELADETLDLAQQEKYDEARDLMKQFSHEVSSVNIHDLDLSTKEYQVLVVTAQNVERALDDENSDPVNTALQFRLLVDALSSEYQPLWTEMEKEVITTFQDMKMSISKGEDGQYQEELQSLLQAYELISPSVQVDVDDKDIERVEQHIEDLKQDDAMVMSSQELVAAEEDFQSLFEHLKEDKVDPSLIWVMITTGSIIVFTLSYVGFRKYRAERVRKAEPERND</sequence>
<gene>
    <name evidence="3" type="ORF">AS180_10805</name>
</gene>
<evidence type="ECO:0008006" key="5">
    <source>
        <dbReference type="Google" id="ProtNLM"/>
    </source>
</evidence>
<protein>
    <recommendedName>
        <fullName evidence="5">Sporulation protein YpjB</fullName>
    </recommendedName>
</protein>